<evidence type="ECO:0000313" key="11">
    <source>
        <dbReference type="EMBL" id="OFV69792.1"/>
    </source>
</evidence>
<feature type="binding site" evidence="5 8">
    <location>
        <begin position="150"/>
        <end position="152"/>
    </location>
    <ligand>
        <name>substrate</name>
    </ligand>
</feature>
<comment type="catalytic activity">
    <reaction evidence="5 6">
        <text>octanoyl-[ACP] + L-lysyl-[protein] = N(6)-octanoyl-L-lysyl-[protein] + holo-[ACP] + H(+)</text>
        <dbReference type="Rhea" id="RHEA:17665"/>
        <dbReference type="Rhea" id="RHEA-COMP:9636"/>
        <dbReference type="Rhea" id="RHEA-COMP:9685"/>
        <dbReference type="Rhea" id="RHEA-COMP:9752"/>
        <dbReference type="Rhea" id="RHEA-COMP:9928"/>
        <dbReference type="ChEBI" id="CHEBI:15378"/>
        <dbReference type="ChEBI" id="CHEBI:29969"/>
        <dbReference type="ChEBI" id="CHEBI:64479"/>
        <dbReference type="ChEBI" id="CHEBI:78463"/>
        <dbReference type="ChEBI" id="CHEBI:78809"/>
        <dbReference type="EC" id="2.3.1.181"/>
    </reaction>
</comment>
<evidence type="ECO:0000256" key="4">
    <source>
        <dbReference type="ARBA" id="ARBA00024732"/>
    </source>
</evidence>
<dbReference type="HAMAP" id="MF_00013">
    <property type="entry name" value="LipB"/>
    <property type="match status" value="1"/>
</dbReference>
<comment type="subcellular location">
    <subcellularLocation>
        <location evidence="5">Cytoplasm</location>
    </subcellularLocation>
</comment>
<dbReference type="Gene3D" id="3.30.930.10">
    <property type="entry name" value="Bira Bifunctional Protein, Domain 2"/>
    <property type="match status" value="1"/>
</dbReference>
<comment type="caution">
    <text evidence="11">The sequence shown here is derived from an EMBL/GenBank/DDBJ whole genome shotgun (WGS) entry which is preliminary data.</text>
</comment>
<feature type="binding site" evidence="5 8">
    <location>
        <begin position="163"/>
        <end position="165"/>
    </location>
    <ligand>
        <name>substrate</name>
    </ligand>
</feature>
<feature type="active site" description="Acyl-thioester intermediate" evidence="5 7">
    <location>
        <position position="181"/>
    </location>
</feature>
<evidence type="ECO:0000256" key="1">
    <source>
        <dbReference type="ARBA" id="ARBA00004821"/>
    </source>
</evidence>
<name>A0A1F2PFZ5_9FIRM</name>
<gene>
    <name evidence="5 11" type="primary">lipB</name>
    <name evidence="11" type="ORF">ACWI_26810</name>
</gene>
<dbReference type="InterPro" id="IPR000544">
    <property type="entry name" value="Octanoyltransferase"/>
</dbReference>
<evidence type="ECO:0000256" key="6">
    <source>
        <dbReference type="PIRNR" id="PIRNR016262"/>
    </source>
</evidence>
<dbReference type="AlphaFoldDB" id="A0A1F2PFZ5"/>
<comment type="similarity">
    <text evidence="5 6">Belongs to the LipB family.</text>
</comment>
<dbReference type="CDD" id="cd16444">
    <property type="entry name" value="LipB"/>
    <property type="match status" value="1"/>
</dbReference>
<dbReference type="SUPFAM" id="SSF55681">
    <property type="entry name" value="Class II aaRS and biotin synthetases"/>
    <property type="match status" value="1"/>
</dbReference>
<dbReference type="PIRSF" id="PIRSF016262">
    <property type="entry name" value="LPLase"/>
    <property type="match status" value="1"/>
</dbReference>
<comment type="pathway">
    <text evidence="1 5 6">Protein modification; protein lipoylation via endogenous pathway; protein N(6)-(lipoyl)lysine from octanoyl-[acyl-carrier-protein]: step 1/2.</text>
</comment>
<sequence length="233" mass="25861">MKKDLIWIDLGLISYEDAFVIQEQLHEKCVTKTCPDTLLFQENYPVITLGRGTHEQNLLMTPAELLDQGIALTAVSRGGDISYHGNGQFIVSPILHFDQYVKGAHQYVRCLEQVVINLLAHYQLKGKRIKGRSGVWVVEPETGEEKKVSALGIAVSHGVTLHGISINVNPNLEHFKAIIPCGIADKGVTSMEACGCPPINLPDLRDQFILAFDEMFGSNTTKRTIDEIVSHKR</sequence>
<evidence type="ECO:0000313" key="12">
    <source>
        <dbReference type="Proteomes" id="UP000176244"/>
    </source>
</evidence>
<dbReference type="InterPro" id="IPR045864">
    <property type="entry name" value="aa-tRNA-synth_II/BPL/LPL"/>
</dbReference>
<dbReference type="RefSeq" id="WP_070371953.1">
    <property type="nucleotide sequence ID" value="NZ_LKEU01000036.1"/>
</dbReference>
<dbReference type="STRING" id="52694.ACWI_26810"/>
<dbReference type="GO" id="GO:0005737">
    <property type="term" value="C:cytoplasm"/>
    <property type="evidence" value="ECO:0007669"/>
    <property type="project" value="UniProtKB-SubCell"/>
</dbReference>
<dbReference type="EC" id="2.3.1.181" evidence="5 6"/>
<dbReference type="InterPro" id="IPR004143">
    <property type="entry name" value="BPL_LPL_catalytic"/>
</dbReference>
<keyword evidence="5" id="KW-0963">Cytoplasm</keyword>
<dbReference type="PROSITE" id="PS51733">
    <property type="entry name" value="BPL_LPL_CATALYTIC"/>
    <property type="match status" value="1"/>
</dbReference>
<reference evidence="11 12" key="1">
    <citation type="submission" date="2015-09" db="EMBL/GenBank/DDBJ databases">
        <title>Genome sequence of Acetobacterium wieringae DSM 1911.</title>
        <authorList>
            <person name="Poehlein A."/>
            <person name="Bengelsdorf F.R."/>
            <person name="Schiel-Bengelsdorf B."/>
            <person name="Duerre P."/>
            <person name="Daniel R."/>
        </authorList>
    </citation>
    <scope>NUCLEOTIDE SEQUENCE [LARGE SCALE GENOMIC DNA]</scope>
    <source>
        <strain evidence="11 12">DSM 1911</strain>
    </source>
</reference>
<dbReference type="OrthoDB" id="9787061at2"/>
<evidence type="ECO:0000256" key="9">
    <source>
        <dbReference type="PIRSR" id="PIRSR016262-3"/>
    </source>
</evidence>
<dbReference type="NCBIfam" id="TIGR00214">
    <property type="entry name" value="lipB"/>
    <property type="match status" value="1"/>
</dbReference>
<dbReference type="GO" id="GO:0033819">
    <property type="term" value="F:lipoyl(octanoyl) transferase activity"/>
    <property type="evidence" value="ECO:0007669"/>
    <property type="project" value="UniProtKB-EC"/>
</dbReference>
<feature type="binding site" evidence="5 8">
    <location>
        <begin position="77"/>
        <end position="84"/>
    </location>
    <ligand>
        <name>substrate</name>
    </ligand>
</feature>
<comment type="function">
    <text evidence="4 5 6">Catalyzes the transfer of endogenously produced octanoic acid from octanoyl-acyl-carrier-protein onto the lipoyl domains of lipoate-dependent enzymes. Lipoyl-ACP can also act as a substrate although octanoyl-ACP is likely to be the physiological substrate.</text>
</comment>
<feature type="domain" description="BPL/LPL catalytic" evidence="10">
    <location>
        <begin position="32"/>
        <end position="220"/>
    </location>
</feature>
<evidence type="ECO:0000256" key="8">
    <source>
        <dbReference type="PIRSR" id="PIRSR016262-2"/>
    </source>
</evidence>
<comment type="miscellaneous">
    <text evidence="5">In the reaction, the free carboxyl group of octanoic acid is attached via an amide linkage to the epsilon-amino group of a specific lysine residue of lipoyl domains of lipoate-dependent enzymes.</text>
</comment>
<evidence type="ECO:0000256" key="3">
    <source>
        <dbReference type="ARBA" id="ARBA00023315"/>
    </source>
</evidence>
<protein>
    <recommendedName>
        <fullName evidence="5 6">Octanoyltransferase</fullName>
        <ecNumber evidence="5 6">2.3.1.181</ecNumber>
    </recommendedName>
    <alternativeName>
        <fullName evidence="5">Lipoate-protein ligase B</fullName>
    </alternativeName>
    <alternativeName>
        <fullName evidence="5">Lipoyl/octanoyl transferase</fullName>
    </alternativeName>
    <alternativeName>
        <fullName evidence="5">Octanoyl-[acyl-carrier-protein]-protein N-octanoyltransferase</fullName>
    </alternativeName>
</protein>
<evidence type="ECO:0000256" key="5">
    <source>
        <dbReference type="HAMAP-Rule" id="MF_00013"/>
    </source>
</evidence>
<organism evidence="11 12">
    <name type="scientific">Acetobacterium wieringae</name>
    <dbReference type="NCBI Taxonomy" id="52694"/>
    <lineage>
        <taxon>Bacteria</taxon>
        <taxon>Bacillati</taxon>
        <taxon>Bacillota</taxon>
        <taxon>Clostridia</taxon>
        <taxon>Eubacteriales</taxon>
        <taxon>Eubacteriaceae</taxon>
        <taxon>Acetobacterium</taxon>
    </lineage>
</organism>
<feature type="site" description="Lowers pKa of active site Cys" evidence="5 9">
    <location>
        <position position="147"/>
    </location>
</feature>
<dbReference type="GO" id="GO:0009249">
    <property type="term" value="P:protein lipoylation"/>
    <property type="evidence" value="ECO:0007669"/>
    <property type="project" value="InterPro"/>
</dbReference>
<keyword evidence="2 5" id="KW-0808">Transferase</keyword>
<dbReference type="PANTHER" id="PTHR10993:SF7">
    <property type="entry name" value="LIPOYLTRANSFERASE 2, MITOCHONDRIAL-RELATED"/>
    <property type="match status" value="1"/>
</dbReference>
<evidence type="ECO:0000259" key="10">
    <source>
        <dbReference type="PROSITE" id="PS51733"/>
    </source>
</evidence>
<dbReference type="EMBL" id="LKEU01000036">
    <property type="protein sequence ID" value="OFV69792.1"/>
    <property type="molecule type" value="Genomic_DNA"/>
</dbReference>
<evidence type="ECO:0000256" key="2">
    <source>
        <dbReference type="ARBA" id="ARBA00022679"/>
    </source>
</evidence>
<dbReference type="PANTHER" id="PTHR10993">
    <property type="entry name" value="OCTANOYLTRANSFERASE"/>
    <property type="match status" value="1"/>
</dbReference>
<dbReference type="Proteomes" id="UP000176244">
    <property type="component" value="Unassembled WGS sequence"/>
</dbReference>
<dbReference type="Pfam" id="PF21948">
    <property type="entry name" value="LplA-B_cat"/>
    <property type="match status" value="1"/>
</dbReference>
<dbReference type="UniPathway" id="UPA00538">
    <property type="reaction ID" value="UER00592"/>
</dbReference>
<evidence type="ECO:0000256" key="7">
    <source>
        <dbReference type="PIRSR" id="PIRSR016262-1"/>
    </source>
</evidence>
<dbReference type="NCBIfam" id="NF010925">
    <property type="entry name" value="PRK14345.1"/>
    <property type="match status" value="1"/>
</dbReference>
<proteinExistence type="inferred from homology"/>
<keyword evidence="3 5" id="KW-0012">Acyltransferase</keyword>
<accession>A0A1F2PFZ5</accession>